<proteinExistence type="predicted"/>
<dbReference type="AlphaFoldDB" id="A0A428N690"/>
<dbReference type="Proteomes" id="UP000275076">
    <property type="component" value="Unassembled WGS sequence"/>
</dbReference>
<accession>A0A428N690</accession>
<comment type="caution">
    <text evidence="2">The sequence shown here is derived from an EMBL/GenBank/DDBJ whole genome shotgun (WGS) entry which is preliminary data.</text>
</comment>
<dbReference type="OrthoDB" id="2856015at2"/>
<keyword evidence="1" id="KW-1133">Transmembrane helix</keyword>
<feature type="transmembrane region" description="Helical" evidence="1">
    <location>
        <begin position="7"/>
        <end position="30"/>
    </location>
</feature>
<protein>
    <submittedName>
        <fullName evidence="2">Uncharacterized protein</fullName>
    </submittedName>
</protein>
<evidence type="ECO:0000313" key="3">
    <source>
        <dbReference type="Proteomes" id="UP000275076"/>
    </source>
</evidence>
<reference evidence="2 3" key="1">
    <citation type="submission" date="2018-10" db="EMBL/GenBank/DDBJ databases">
        <title>Draft genome sequence of Bacillus salarius IM0101, isolated from a hypersaline soil in Inner Mongolia, China.</title>
        <authorList>
            <person name="Yamprayoonswat W."/>
            <person name="Boonvisut S."/>
            <person name="Jumpathong W."/>
            <person name="Sittihan S."/>
            <person name="Ruangsuj P."/>
            <person name="Wanthongcharoen S."/>
            <person name="Thongpramul N."/>
            <person name="Pimmason S."/>
            <person name="Yu B."/>
            <person name="Yasawong M."/>
        </authorList>
    </citation>
    <scope>NUCLEOTIDE SEQUENCE [LARGE SCALE GENOMIC DNA]</scope>
    <source>
        <strain evidence="2 3">IM0101</strain>
    </source>
</reference>
<gene>
    <name evidence="2" type="ORF">D7Z54_09110</name>
</gene>
<sequence>MERNNGIAKVLMVIGIAEIILGFIAGLVFGRVEVSSYSSEQIWSVTFIWWISSFVSGMLVIGLSEIIELLHKLNLQFQSNDVSSSKKIATTSTVENTSLNENKSLKLAENGTTMIIDYFEKKGEKVQDIIMTPFEDLCLVKVNDKFELVEVGGFNPSIKDINEFSEVKEWFNTNKNLS</sequence>
<keyword evidence="1" id="KW-0472">Membrane</keyword>
<keyword evidence="1" id="KW-0812">Transmembrane</keyword>
<evidence type="ECO:0000256" key="1">
    <source>
        <dbReference type="SAM" id="Phobius"/>
    </source>
</evidence>
<evidence type="ECO:0000313" key="2">
    <source>
        <dbReference type="EMBL" id="RSL33838.1"/>
    </source>
</evidence>
<organism evidence="2 3">
    <name type="scientific">Salibacterium salarium</name>
    <dbReference type="NCBI Taxonomy" id="284579"/>
    <lineage>
        <taxon>Bacteria</taxon>
        <taxon>Bacillati</taxon>
        <taxon>Bacillota</taxon>
        <taxon>Bacilli</taxon>
        <taxon>Bacillales</taxon>
        <taxon>Bacillaceae</taxon>
    </lineage>
</organism>
<feature type="transmembrane region" description="Helical" evidence="1">
    <location>
        <begin position="42"/>
        <end position="63"/>
    </location>
</feature>
<dbReference type="EMBL" id="RBVX01000006">
    <property type="protein sequence ID" value="RSL33838.1"/>
    <property type="molecule type" value="Genomic_DNA"/>
</dbReference>
<keyword evidence="3" id="KW-1185">Reference proteome</keyword>
<name>A0A428N690_9BACI</name>
<dbReference type="RefSeq" id="WP_125555519.1">
    <property type="nucleotide sequence ID" value="NZ_RBVX01000006.1"/>
</dbReference>